<feature type="domain" description="CPC1/SPEF2" evidence="2">
    <location>
        <begin position="245"/>
        <end position="368"/>
    </location>
</feature>
<keyword evidence="5" id="KW-1185">Reference proteome</keyword>
<evidence type="ECO:0008006" key="6">
    <source>
        <dbReference type="Google" id="ProtNLM"/>
    </source>
</evidence>
<dbReference type="InterPro" id="IPR052634">
    <property type="entry name" value="Sperm_flagellar-bone_growth"/>
</dbReference>
<organism evidence="4 5">
    <name type="scientific">Aromia moschata</name>
    <dbReference type="NCBI Taxonomy" id="1265417"/>
    <lineage>
        <taxon>Eukaryota</taxon>
        <taxon>Metazoa</taxon>
        <taxon>Ecdysozoa</taxon>
        <taxon>Arthropoda</taxon>
        <taxon>Hexapoda</taxon>
        <taxon>Insecta</taxon>
        <taxon>Pterygota</taxon>
        <taxon>Neoptera</taxon>
        <taxon>Endopterygota</taxon>
        <taxon>Coleoptera</taxon>
        <taxon>Polyphaga</taxon>
        <taxon>Cucujiformia</taxon>
        <taxon>Chrysomeloidea</taxon>
        <taxon>Cerambycidae</taxon>
        <taxon>Cerambycinae</taxon>
        <taxon>Callichromatini</taxon>
        <taxon>Aromia</taxon>
    </lineage>
</organism>
<accession>A0AAV8XVX7</accession>
<feature type="compositionally biased region" description="Basic and acidic residues" evidence="1">
    <location>
        <begin position="752"/>
        <end position="786"/>
    </location>
</feature>
<evidence type="ECO:0000313" key="5">
    <source>
        <dbReference type="Proteomes" id="UP001162162"/>
    </source>
</evidence>
<dbReference type="PANTHER" id="PTHR14919">
    <property type="entry name" value="KPL2-RELATED"/>
    <property type="match status" value="1"/>
</dbReference>
<dbReference type="InterPro" id="IPR027417">
    <property type="entry name" value="P-loop_NTPase"/>
</dbReference>
<reference evidence="4" key="1">
    <citation type="journal article" date="2023" name="Insect Mol. Biol.">
        <title>Genome sequencing provides insights into the evolution of gene families encoding plant cell wall-degrading enzymes in longhorned beetles.</title>
        <authorList>
            <person name="Shin N.R."/>
            <person name="Okamura Y."/>
            <person name="Kirsch R."/>
            <person name="Pauchet Y."/>
        </authorList>
    </citation>
    <scope>NUCLEOTIDE SEQUENCE</scope>
    <source>
        <strain evidence="4">AMC_N1</strain>
    </source>
</reference>
<dbReference type="Pfam" id="PF24082">
    <property type="entry name" value="SPEF2_C"/>
    <property type="match status" value="1"/>
</dbReference>
<evidence type="ECO:0000259" key="3">
    <source>
        <dbReference type="Pfam" id="PF24082"/>
    </source>
</evidence>
<feature type="compositionally biased region" description="Basic residues" evidence="1">
    <location>
        <begin position="1062"/>
        <end position="1075"/>
    </location>
</feature>
<feature type="region of interest" description="Disordered" evidence="1">
    <location>
        <begin position="742"/>
        <end position="799"/>
    </location>
</feature>
<comment type="caution">
    <text evidence="4">The sequence shown here is derived from an EMBL/GenBank/DDBJ whole genome shotgun (WGS) entry which is preliminary data.</text>
</comment>
<dbReference type="Gene3D" id="3.40.50.300">
    <property type="entry name" value="P-loop containing nucleotide triphosphate hydrolases"/>
    <property type="match status" value="1"/>
</dbReference>
<dbReference type="InterPro" id="IPR056199">
    <property type="entry name" value="SPEF2_C"/>
</dbReference>
<evidence type="ECO:0000259" key="2">
    <source>
        <dbReference type="Pfam" id="PF22946"/>
    </source>
</evidence>
<dbReference type="InterPro" id="IPR054517">
    <property type="entry name" value="SPEF2_D5"/>
</dbReference>
<dbReference type="Pfam" id="PF22946">
    <property type="entry name" value="SPEF2_D5"/>
    <property type="match status" value="1"/>
</dbReference>
<dbReference type="Proteomes" id="UP001162162">
    <property type="component" value="Unassembled WGS sequence"/>
</dbReference>
<sequence length="1589" mass="183166">MRDIVQEWIQARLGVLINMSPESFAQSVRDGHLLSQVLRNYELITEDQLQTIEQSDDADTCLLNFKNHINGWLSQLGITVQDDELFEIANSKGTAALNLFHKVYLELNTKTNIHFVAQQRCKYAAPIEKSYDIIHWQQDHLEVLKNKCIQAREEYIEYVKRQNVGDFLCPEFKSEDVATDARSEAESVDLTYDELVDQQRYAKDMEKFVPDPQHESYRGEILAAFWEKVNLDEEDTFNKHVTESLLKQSLYEKQMLEKLGEVKYQKHTMLENQLVLNDAIVKQKDADFVKKLLLREKELDENEFTYYLEKERVLLLHRKIYKEKLRLRAERHYYMCLEAVKDIVNASLKEIEYKKEFGEEPTQKIVEDTDVPEEIIHLEIDRQDRIDEKDFESYLAYEWPWEMDNIVIDDDRLHEMYRGLNVLGCTVHTVLVARYPYPPLPQKPDLANITVSACVNGLPETSWLPVLQKILEERQVLVIEIQDAINFCVNAYKEESKVEVDDDQAEEDANKGKGNKGKDKKGGKEKGPKGKKGEKSKAKEAKEKGKKVDKTVQTPRIYPCEEITLSVKAQLGKTAHEVLNEGMFLTDFLLVTMFVEYLKSRSDIKGWVLINYLTTYVEAALLEEALTGLPVPGYDAHMSMCKSIYDVADLEKKVDEQVLDGNVNFRKSKLLPNPVQKPEPGFYDTALTAFIQAKLAAEDTDGTDPAPTHEELEDEEVDAIDKFYSDLGCNYSYINASVGAGGKKTAKAGQVGDKKEKPKEKKSTKSDATDKEEDKTGGKGKKEDKKNKGKKGKDKEAPVVIVHEDKATQAPEEEEYTDVPFPDDLKIALASFWENAEQVYKEDFQQVFFLKRIILDAIMPFVNYVTQYMHTYISRPDDKQTYLREFQRTYNEFDEDIRNDEEFKAELHCRIYEMKEKLIEMCDRRMMEAEQERVILIGKNWTPRQFIELVNNYISAFQIELDLCVDSLQLLGDYYTGMVTKMPNEDSMKKELLPKLDLDDPHIAGGINRLLQYVDDETKDNPLKPVVESTEQKALEFVDKIRGTAESVMKKVRGLFAPEGKGKKKPPKPKKDKKGKANILTLFEPDDLVKQNSEKIFEEWACAIKGETIRVALRLDLLKADLFSNLDEITETTQKTFHDIFDQIRTRYQNEVASVTNACKVLTRAVEEEVKVQEELFLKDDNFFIDPDSILFTDKVPPAKPLAEFESAVVFTAAQLDKITDVLLDLAPSGYITRTCFLYLVEDLVIAEDGPISVPETWKQLQPNEVNSLVARLFDDVEYTQWRDFILYNLMVPFPNEDELFCMRKIFREYDPDSTELITDYQFLTTPLWFEDVVEDEIRAKLLKLLLIKLYRVRGNRLNYTAMLLDLSKDENPVRGFAKALGVSLGKPVCWDKNVGEQFAAEMSKRRKIHEEIVRKQNEEHQDNVEMTEDILTDLVDHTVHVCDSVVIEDIVEEAAVEESFQEEVQGECGSFIAKDYGEMVGEYGCEGDYDFTNISINFEVEPGPSWPLSWHAKVQNVEDRSFRETVEETYEECRNPEFNGEVLAHEFLNHPRFLALIATTSRFSVRIPPQIVEDLLAEREANEASGGL</sequence>
<proteinExistence type="predicted"/>
<feature type="region of interest" description="Disordered" evidence="1">
    <location>
        <begin position="1056"/>
        <end position="1075"/>
    </location>
</feature>
<evidence type="ECO:0000313" key="4">
    <source>
        <dbReference type="EMBL" id="KAJ8943281.1"/>
    </source>
</evidence>
<gene>
    <name evidence="4" type="ORF">NQ318_017299</name>
</gene>
<feature type="region of interest" description="Disordered" evidence="1">
    <location>
        <begin position="499"/>
        <end position="550"/>
    </location>
</feature>
<feature type="compositionally biased region" description="Basic and acidic residues" evidence="1">
    <location>
        <begin position="508"/>
        <end position="550"/>
    </location>
</feature>
<dbReference type="PANTHER" id="PTHR14919:SF0">
    <property type="entry name" value="SPERM FLAGELLAR PROTEIN 2"/>
    <property type="match status" value="1"/>
</dbReference>
<name>A0AAV8XVX7_9CUCU</name>
<protein>
    <recommendedName>
        <fullName evidence="6">Sperm flagellar protein 2</fullName>
    </recommendedName>
</protein>
<evidence type="ECO:0000256" key="1">
    <source>
        <dbReference type="SAM" id="MobiDB-lite"/>
    </source>
</evidence>
<feature type="domain" description="SPEF2 C-terminal" evidence="3">
    <location>
        <begin position="1211"/>
        <end position="1391"/>
    </location>
</feature>
<dbReference type="EMBL" id="JAPWTK010000294">
    <property type="protein sequence ID" value="KAJ8943281.1"/>
    <property type="molecule type" value="Genomic_DNA"/>
</dbReference>